<evidence type="ECO:0000313" key="3">
    <source>
        <dbReference type="RefSeq" id="XP_041446525.1"/>
    </source>
</evidence>
<dbReference type="OrthoDB" id="274765at2759"/>
<protein>
    <submittedName>
        <fullName evidence="3">Uncharacterized protein C1orf53 isoform X1</fullName>
    </submittedName>
</protein>
<dbReference type="InterPro" id="IPR040807">
    <property type="entry name" value="DUF5522"/>
</dbReference>
<feature type="region of interest" description="Disordered" evidence="1">
    <location>
        <begin position="54"/>
        <end position="86"/>
    </location>
</feature>
<evidence type="ECO:0000256" key="1">
    <source>
        <dbReference type="SAM" id="MobiDB-lite"/>
    </source>
</evidence>
<reference evidence="3" key="1">
    <citation type="submission" date="2025-08" db="UniProtKB">
        <authorList>
            <consortium name="RefSeq"/>
        </authorList>
    </citation>
    <scope>IDENTIFICATION</scope>
    <source>
        <strain evidence="3">J_2021</strain>
        <tissue evidence="3">Erythrocytes</tissue>
    </source>
</reference>
<gene>
    <name evidence="3" type="primary">LOC108714437</name>
</gene>
<proteinExistence type="predicted"/>
<dbReference type="PANTHER" id="PTHR21037">
    <property type="entry name" value="39S RIBOSOMAL PROTEIN L14, MITOCHONDRIAL"/>
    <property type="match status" value="1"/>
</dbReference>
<dbReference type="GeneID" id="108714437"/>
<dbReference type="RefSeq" id="XP_041446525.1">
    <property type="nucleotide sequence ID" value="XM_041590591.1"/>
</dbReference>
<dbReference type="PANTHER" id="PTHR21037:SF2">
    <property type="entry name" value="SIMILAR TO NOVEL PROTEIN"/>
    <property type="match status" value="1"/>
</dbReference>
<accession>A0A8J1MZU0</accession>
<dbReference type="Pfam" id="PF17653">
    <property type="entry name" value="DUF5522"/>
    <property type="match status" value="1"/>
</dbReference>
<sequence length="210" mass="23590">MSCNILRVWPRGPLCLQTRQYQGFVSTSPPSPLLRRRLQPMDLSSRWNGITLSSVVRGDQNRSGPGKDRQQESPGTEAKGQEVQAAPRPELDCAAMRIVTVHEQACKAGQETYVDPQTGYLVFTEIVHVRRGKCCGSGCRHNGGIKYSGYGCHLFRKKIPAFLYIWDQPSFHQPGGNPKCSVSTVVHMARRMLKTHQKESNLIHFIIRDS</sequence>
<name>A0A8J1MZU0_XENLA</name>
<organism evidence="2 3">
    <name type="scientific">Xenopus laevis</name>
    <name type="common">African clawed frog</name>
    <dbReference type="NCBI Taxonomy" id="8355"/>
    <lineage>
        <taxon>Eukaryota</taxon>
        <taxon>Metazoa</taxon>
        <taxon>Chordata</taxon>
        <taxon>Craniata</taxon>
        <taxon>Vertebrata</taxon>
        <taxon>Euteleostomi</taxon>
        <taxon>Amphibia</taxon>
        <taxon>Batrachia</taxon>
        <taxon>Anura</taxon>
        <taxon>Pipoidea</taxon>
        <taxon>Pipidae</taxon>
        <taxon>Xenopodinae</taxon>
        <taxon>Xenopus</taxon>
        <taxon>Xenopus</taxon>
    </lineage>
</organism>
<dbReference type="Proteomes" id="UP000186698">
    <property type="component" value="Chromosome 4L"/>
</dbReference>
<evidence type="ECO:0000313" key="2">
    <source>
        <dbReference type="Proteomes" id="UP000186698"/>
    </source>
</evidence>
<keyword evidence="2" id="KW-1185">Reference proteome</keyword>
<dbReference type="AlphaFoldDB" id="A0A8J1MZU0"/>
<dbReference type="CTD" id="108714437"/>